<keyword evidence="1" id="KW-0472">Membrane</keyword>
<sequence>MFRRFWQRSVGVNEGNAFPCGDEAGEATVEFVAMLVIILIPVAYFIFTVAAFQAAVFASEAATRESGRLLANDPLAHTHVERQVDQIVTDYNVSGEHSLEVVCDPTPCSQAKFVSIEVQTQVALPLIPDAMARVLHPQVPVVSSVQVPVNRIELVRQ</sequence>
<proteinExistence type="predicted"/>
<feature type="transmembrane region" description="Helical" evidence="1">
    <location>
        <begin position="31"/>
        <end position="58"/>
    </location>
</feature>
<dbReference type="EMBL" id="AGWN01000001">
    <property type="protein sequence ID" value="EPD30895.1"/>
    <property type="molecule type" value="Genomic_DNA"/>
</dbReference>
<gene>
    <name evidence="2" type="ORF">HMPREF9238_00650</name>
</gene>
<protein>
    <recommendedName>
        <fullName evidence="4">TadE-like protein</fullName>
    </recommendedName>
</protein>
<evidence type="ECO:0008006" key="4">
    <source>
        <dbReference type="Google" id="ProtNLM"/>
    </source>
</evidence>
<reference evidence="2 3" key="1">
    <citation type="submission" date="2013-05" db="EMBL/GenBank/DDBJ databases">
        <title>The Genome Sequence of Actinomyces europaeus ACS-120-V-COL10B.</title>
        <authorList>
            <consortium name="The Broad Institute Genomics Platform"/>
            <person name="Earl A."/>
            <person name="Ward D."/>
            <person name="Feldgarden M."/>
            <person name="Gevers D."/>
            <person name="Saerens B."/>
            <person name="Vaneechoutte M."/>
            <person name="Walker B."/>
            <person name="Young S."/>
            <person name="Zeng Q."/>
            <person name="Gargeya S."/>
            <person name="Fitzgerald M."/>
            <person name="Haas B."/>
            <person name="Abouelleil A."/>
            <person name="Allen A.W."/>
            <person name="Alvarado L."/>
            <person name="Arachchi H.M."/>
            <person name="Berlin A.M."/>
            <person name="Chapman S.B."/>
            <person name="Gainer-Dewar J."/>
            <person name="Goldberg J."/>
            <person name="Griggs A."/>
            <person name="Gujja S."/>
            <person name="Hansen M."/>
            <person name="Howarth C."/>
            <person name="Imamovic A."/>
            <person name="Ireland A."/>
            <person name="Larimer J."/>
            <person name="McCowan C."/>
            <person name="Murphy C."/>
            <person name="Pearson M."/>
            <person name="Poon T.W."/>
            <person name="Priest M."/>
            <person name="Roberts A."/>
            <person name="Saif S."/>
            <person name="Shea T."/>
            <person name="Sisk P."/>
            <person name="Sykes S."/>
            <person name="Wortman J."/>
            <person name="Nusbaum C."/>
            <person name="Birren B."/>
        </authorList>
    </citation>
    <scope>NUCLEOTIDE SEQUENCE [LARGE SCALE GENOMIC DNA]</scope>
    <source>
        <strain evidence="2 3">ACS-120-V-Col10b</strain>
    </source>
</reference>
<evidence type="ECO:0000313" key="3">
    <source>
        <dbReference type="Proteomes" id="UP000014387"/>
    </source>
</evidence>
<name>A0A9W5REG9_9ACTO</name>
<comment type="caution">
    <text evidence="2">The sequence shown here is derived from an EMBL/GenBank/DDBJ whole genome shotgun (WGS) entry which is preliminary data.</text>
</comment>
<dbReference type="OrthoDB" id="3255735at2"/>
<evidence type="ECO:0000313" key="2">
    <source>
        <dbReference type="EMBL" id="EPD30895.1"/>
    </source>
</evidence>
<organism evidence="2 3">
    <name type="scientific">Gleimia europaea ACS-120-V-Col10b</name>
    <dbReference type="NCBI Taxonomy" id="883069"/>
    <lineage>
        <taxon>Bacteria</taxon>
        <taxon>Bacillati</taxon>
        <taxon>Actinomycetota</taxon>
        <taxon>Actinomycetes</taxon>
        <taxon>Actinomycetales</taxon>
        <taxon>Actinomycetaceae</taxon>
        <taxon>Gleimia</taxon>
    </lineage>
</organism>
<dbReference type="AlphaFoldDB" id="A0A9W5REG9"/>
<keyword evidence="3" id="KW-1185">Reference proteome</keyword>
<evidence type="ECO:0000256" key="1">
    <source>
        <dbReference type="SAM" id="Phobius"/>
    </source>
</evidence>
<keyword evidence="1" id="KW-0812">Transmembrane</keyword>
<dbReference type="RefSeq" id="WP_016444007.1">
    <property type="nucleotide sequence ID" value="NZ_KE150266.1"/>
</dbReference>
<keyword evidence="1" id="KW-1133">Transmembrane helix</keyword>
<accession>A0A9W5REG9</accession>
<dbReference type="Proteomes" id="UP000014387">
    <property type="component" value="Unassembled WGS sequence"/>
</dbReference>